<dbReference type="AlphaFoldDB" id="A0A9D1RRT3"/>
<dbReference type="Pfam" id="PF00149">
    <property type="entry name" value="Metallophos"/>
    <property type="match status" value="1"/>
</dbReference>
<organism evidence="2 3">
    <name type="scientific">Candidatus Corynebacterium avicola</name>
    <dbReference type="NCBI Taxonomy" id="2838527"/>
    <lineage>
        <taxon>Bacteria</taxon>
        <taxon>Bacillati</taxon>
        <taxon>Actinomycetota</taxon>
        <taxon>Actinomycetes</taxon>
        <taxon>Mycobacteriales</taxon>
        <taxon>Corynebacteriaceae</taxon>
        <taxon>Corynebacterium</taxon>
    </lineage>
</organism>
<comment type="caution">
    <text evidence="2">The sequence shown here is derived from an EMBL/GenBank/DDBJ whole genome shotgun (WGS) entry which is preliminary data.</text>
</comment>
<dbReference type="Gene3D" id="3.60.21.10">
    <property type="match status" value="1"/>
</dbReference>
<dbReference type="InterPro" id="IPR029052">
    <property type="entry name" value="Metallo-depent_PP-like"/>
</dbReference>
<dbReference type="SUPFAM" id="SSF56300">
    <property type="entry name" value="Metallo-dependent phosphatases"/>
    <property type="match status" value="1"/>
</dbReference>
<gene>
    <name evidence="2" type="ORF">H9870_07695</name>
</gene>
<dbReference type="PANTHER" id="PTHR30337">
    <property type="entry name" value="COMPONENT OF ATP-DEPENDENT DSDNA EXONUCLEASE"/>
    <property type="match status" value="1"/>
</dbReference>
<dbReference type="PANTHER" id="PTHR30337:SF7">
    <property type="entry name" value="PHOSPHOESTERASE"/>
    <property type="match status" value="1"/>
</dbReference>
<evidence type="ECO:0000313" key="2">
    <source>
        <dbReference type="EMBL" id="HIW91526.1"/>
    </source>
</evidence>
<dbReference type="InterPro" id="IPR004843">
    <property type="entry name" value="Calcineurin-like_PHP"/>
</dbReference>
<dbReference type="Proteomes" id="UP000824190">
    <property type="component" value="Unassembled WGS sequence"/>
</dbReference>
<name>A0A9D1RRT3_9CORY</name>
<feature type="domain" description="Calcineurin-like phosphoesterase" evidence="1">
    <location>
        <begin position="3"/>
        <end position="194"/>
    </location>
</feature>
<sequence length="214" mass="22482">MTRVAAIADIHLGAPGSPGLRWASDALRNAMGQDADLLVIAGDLVDRKHATDAVVEQAVELLRAAIATDVPVLVVWGNHDIAADLPSRLPDDLTDTPGLAIAPGSDAATYRYGSLTVHAQSVATNPDPREVVDGFPVVGDGSDDAAASADGPHLGILHTSLTGEYSRKPCLPTTVAELESRGYDRWLLAHVHRPIAVTDTIGWVGIGRLELIDL</sequence>
<dbReference type="InterPro" id="IPR050535">
    <property type="entry name" value="DNA_Repair-Maintenance_Comp"/>
</dbReference>
<evidence type="ECO:0000313" key="3">
    <source>
        <dbReference type="Proteomes" id="UP000824190"/>
    </source>
</evidence>
<evidence type="ECO:0000259" key="1">
    <source>
        <dbReference type="Pfam" id="PF00149"/>
    </source>
</evidence>
<reference evidence="2" key="2">
    <citation type="submission" date="2021-04" db="EMBL/GenBank/DDBJ databases">
        <authorList>
            <person name="Gilroy R."/>
        </authorList>
    </citation>
    <scope>NUCLEOTIDE SEQUENCE</scope>
    <source>
        <strain evidence="2">CHK32-1732</strain>
    </source>
</reference>
<dbReference type="EMBL" id="DXGC01000070">
    <property type="protein sequence ID" value="HIW91526.1"/>
    <property type="molecule type" value="Genomic_DNA"/>
</dbReference>
<proteinExistence type="predicted"/>
<dbReference type="GO" id="GO:0016787">
    <property type="term" value="F:hydrolase activity"/>
    <property type="evidence" value="ECO:0007669"/>
    <property type="project" value="InterPro"/>
</dbReference>
<accession>A0A9D1RRT3</accession>
<protein>
    <submittedName>
        <fullName evidence="2">Metallophosphoesterase</fullName>
    </submittedName>
</protein>
<reference evidence="2" key="1">
    <citation type="journal article" date="2021" name="PeerJ">
        <title>Extensive microbial diversity within the chicken gut microbiome revealed by metagenomics and culture.</title>
        <authorList>
            <person name="Gilroy R."/>
            <person name="Ravi A."/>
            <person name="Getino M."/>
            <person name="Pursley I."/>
            <person name="Horton D.L."/>
            <person name="Alikhan N.F."/>
            <person name="Baker D."/>
            <person name="Gharbi K."/>
            <person name="Hall N."/>
            <person name="Watson M."/>
            <person name="Adriaenssens E.M."/>
            <person name="Foster-Nyarko E."/>
            <person name="Jarju S."/>
            <person name="Secka A."/>
            <person name="Antonio M."/>
            <person name="Oren A."/>
            <person name="Chaudhuri R.R."/>
            <person name="La Ragione R."/>
            <person name="Hildebrand F."/>
            <person name="Pallen M.J."/>
        </authorList>
    </citation>
    <scope>NUCLEOTIDE SEQUENCE</scope>
    <source>
        <strain evidence="2">CHK32-1732</strain>
    </source>
</reference>